<dbReference type="Gramene" id="KVH89939">
    <property type="protein sequence ID" value="KVH89939"/>
    <property type="gene ID" value="Ccrd_008060"/>
</dbReference>
<keyword evidence="2" id="KW-1185">Reference proteome</keyword>
<accession>A0A103XFX9</accession>
<gene>
    <name evidence="1" type="ORF">Ccrd_008060</name>
</gene>
<organism evidence="1 2">
    <name type="scientific">Cynara cardunculus var. scolymus</name>
    <name type="common">Globe artichoke</name>
    <name type="synonym">Cynara scolymus</name>
    <dbReference type="NCBI Taxonomy" id="59895"/>
    <lineage>
        <taxon>Eukaryota</taxon>
        <taxon>Viridiplantae</taxon>
        <taxon>Streptophyta</taxon>
        <taxon>Embryophyta</taxon>
        <taxon>Tracheophyta</taxon>
        <taxon>Spermatophyta</taxon>
        <taxon>Magnoliopsida</taxon>
        <taxon>eudicotyledons</taxon>
        <taxon>Gunneridae</taxon>
        <taxon>Pentapetalae</taxon>
        <taxon>asterids</taxon>
        <taxon>campanulids</taxon>
        <taxon>Asterales</taxon>
        <taxon>Asteraceae</taxon>
        <taxon>Carduoideae</taxon>
        <taxon>Cardueae</taxon>
        <taxon>Carduinae</taxon>
        <taxon>Cynara</taxon>
    </lineage>
</organism>
<evidence type="ECO:0000313" key="1">
    <source>
        <dbReference type="EMBL" id="KVH89939.1"/>
    </source>
</evidence>
<proteinExistence type="predicted"/>
<evidence type="ECO:0000313" key="2">
    <source>
        <dbReference type="Proteomes" id="UP000243975"/>
    </source>
</evidence>
<dbReference type="AlphaFoldDB" id="A0A103XFX9"/>
<dbReference type="EMBL" id="LEKV01005123">
    <property type="protein sequence ID" value="KVH89939.1"/>
    <property type="molecule type" value="Genomic_DNA"/>
</dbReference>
<reference evidence="1 2" key="1">
    <citation type="journal article" date="2016" name="Sci. Rep.">
        <title>The genome sequence of the outbreeding globe artichoke constructed de novo incorporating a phase-aware low-pass sequencing strategy of F1 progeny.</title>
        <authorList>
            <person name="Scaglione D."/>
            <person name="Reyes-Chin-Wo S."/>
            <person name="Acquadro A."/>
            <person name="Froenicke L."/>
            <person name="Portis E."/>
            <person name="Beitel C."/>
            <person name="Tirone M."/>
            <person name="Mauro R."/>
            <person name="Lo Monaco A."/>
            <person name="Mauromicale G."/>
            <person name="Faccioli P."/>
            <person name="Cattivelli L."/>
            <person name="Rieseberg L."/>
            <person name="Michelmore R."/>
            <person name="Lanteri S."/>
        </authorList>
    </citation>
    <scope>NUCLEOTIDE SEQUENCE [LARGE SCALE GENOMIC DNA]</scope>
    <source>
        <strain evidence="1">2C</strain>
    </source>
</reference>
<dbReference type="Proteomes" id="UP000243975">
    <property type="component" value="Unassembled WGS sequence"/>
</dbReference>
<protein>
    <submittedName>
        <fullName evidence="1">Uncharacterized protein</fullName>
    </submittedName>
</protein>
<comment type="caution">
    <text evidence="1">The sequence shown here is derived from an EMBL/GenBank/DDBJ whole genome shotgun (WGS) entry which is preliminary data.</text>
</comment>
<sequence length="24" mass="2816">MPFAYYLMAISSIFSFDVCDRLII</sequence>
<name>A0A103XFX9_CYNCS</name>